<dbReference type="Proteomes" id="UP001164539">
    <property type="component" value="Chromosome 4"/>
</dbReference>
<evidence type="ECO:0000313" key="2">
    <source>
        <dbReference type="Proteomes" id="UP001164539"/>
    </source>
</evidence>
<proteinExistence type="predicted"/>
<keyword evidence="2" id="KW-1185">Reference proteome</keyword>
<name>A0ACC1YCT8_MELAZ</name>
<evidence type="ECO:0000313" key="1">
    <source>
        <dbReference type="EMBL" id="KAJ4721615.1"/>
    </source>
</evidence>
<organism evidence="1 2">
    <name type="scientific">Melia azedarach</name>
    <name type="common">Chinaberry tree</name>
    <dbReference type="NCBI Taxonomy" id="155640"/>
    <lineage>
        <taxon>Eukaryota</taxon>
        <taxon>Viridiplantae</taxon>
        <taxon>Streptophyta</taxon>
        <taxon>Embryophyta</taxon>
        <taxon>Tracheophyta</taxon>
        <taxon>Spermatophyta</taxon>
        <taxon>Magnoliopsida</taxon>
        <taxon>eudicotyledons</taxon>
        <taxon>Gunneridae</taxon>
        <taxon>Pentapetalae</taxon>
        <taxon>rosids</taxon>
        <taxon>malvids</taxon>
        <taxon>Sapindales</taxon>
        <taxon>Meliaceae</taxon>
        <taxon>Melia</taxon>
    </lineage>
</organism>
<comment type="caution">
    <text evidence="1">The sequence shown here is derived from an EMBL/GenBank/DDBJ whole genome shotgun (WGS) entry which is preliminary data.</text>
</comment>
<dbReference type="EMBL" id="CM051397">
    <property type="protein sequence ID" value="KAJ4721615.1"/>
    <property type="molecule type" value="Genomic_DNA"/>
</dbReference>
<protein>
    <submittedName>
        <fullName evidence="1">Disease resistance protein (TIR-NBS-LRR class)</fullName>
    </submittedName>
</protein>
<gene>
    <name evidence="1" type="ORF">OWV82_009282</name>
</gene>
<accession>A0ACC1YCT8</accession>
<sequence length="619" mass="71382">MLPIELDKDLVGVESRVKEIESLLSNGSKGVHILGIWGIGGIGKTTIAHAVFDKFSNHFDGSCFLQNIREECEKKGLLQLQREFLSILLRDENLKIVNSDIKYHFGRLSRMKVLITFDDVTRPDQVESLVGRLDWFMPGSLIIITTRDKQILQNYDVKNIYKMEELENVDAFKLFNRCAFKQEYPDADYKELPDKVLQYAQGVPLALKVLGSFLSGRSKGEWNSEIEKLKRIPDIDIQKVLKISYDDLDDKIQNIFLDIACFLKDVNRNFALEFLDACGFYAEIGLRVLVDRCLIIISDDKITMHDLLQEMGRDIVRRECIDDPGKRSRLCHIEEILEVLRCNTETEAIQGISLNMSKDEEISFNFNNLKKMSNLRFLKIFSNVKSKIEESGYDSFEKRYLQWKIFGFDDKGYIFPKLRYLYWDGYPLKSLPIHGENLVSLALYCSKVEQLWDGVQNLVNLKEIELAGCEQLTKLPDLSKAQNLEILMLHGCSNLVNSYSSVRFVNTLGWLGLFNCYRLNLPRSIRSESLESLCVSGRSNLKRLPEISFYNLKWLDLCGSPLIKELPSSMWCQSRLVSLYLHYPSINSLPSSFYKLKSVHILISPIARDFRYCLTSSDV</sequence>
<reference evidence="1 2" key="1">
    <citation type="journal article" date="2023" name="Science">
        <title>Complex scaffold remodeling in plant triterpene biosynthesis.</title>
        <authorList>
            <person name="De La Pena R."/>
            <person name="Hodgson H."/>
            <person name="Liu J.C."/>
            <person name="Stephenson M.J."/>
            <person name="Martin A.C."/>
            <person name="Owen C."/>
            <person name="Harkess A."/>
            <person name="Leebens-Mack J."/>
            <person name="Jimenez L.E."/>
            <person name="Osbourn A."/>
            <person name="Sattely E.S."/>
        </authorList>
    </citation>
    <scope>NUCLEOTIDE SEQUENCE [LARGE SCALE GENOMIC DNA]</scope>
    <source>
        <strain evidence="2">cv. JPN11</strain>
        <tissue evidence="1">Leaf</tissue>
    </source>
</reference>